<reference evidence="3" key="1">
    <citation type="submission" date="2016-10" db="EMBL/GenBank/DDBJ databases">
        <authorList>
            <person name="Varghese N."/>
            <person name="Submissions S."/>
        </authorList>
    </citation>
    <scope>NUCLEOTIDE SEQUENCE [LARGE SCALE GENOMIC DNA]</scope>
    <source>
        <strain evidence="3">DSM 21368</strain>
    </source>
</reference>
<dbReference type="OrthoDB" id="3288625at2"/>
<dbReference type="InterPro" id="IPR013830">
    <property type="entry name" value="SGNH_hydro"/>
</dbReference>
<dbReference type="PANTHER" id="PTHR30383:SF5">
    <property type="entry name" value="SGNH HYDROLASE-TYPE ESTERASE DOMAIN-CONTAINING PROTEIN"/>
    <property type="match status" value="1"/>
</dbReference>
<dbReference type="STRING" id="648782.SAMN04488554_3567"/>
<gene>
    <name evidence="2" type="ORF">SAMN04488554_3567</name>
</gene>
<keyword evidence="3" id="KW-1185">Reference proteome</keyword>
<dbReference type="InterPro" id="IPR051532">
    <property type="entry name" value="Ester_Hydrolysis_Enzymes"/>
</dbReference>
<accession>A0A1H5MQK5</accession>
<evidence type="ECO:0000259" key="1">
    <source>
        <dbReference type="Pfam" id="PF13472"/>
    </source>
</evidence>
<dbReference type="SUPFAM" id="SSF52266">
    <property type="entry name" value="SGNH hydrolase"/>
    <property type="match status" value="1"/>
</dbReference>
<dbReference type="GO" id="GO:0004622">
    <property type="term" value="F:phosphatidylcholine lysophospholipase activity"/>
    <property type="evidence" value="ECO:0007669"/>
    <property type="project" value="TreeGrafter"/>
</dbReference>
<dbReference type="InterPro" id="IPR036514">
    <property type="entry name" value="SGNH_hydro_sf"/>
</dbReference>
<protein>
    <submittedName>
        <fullName evidence="2">Lysophospholipase L1</fullName>
    </submittedName>
</protein>
<sequence length="223" mass="24234">MTATTVDAAPELVQVLSTEAPLAWSFIGDSVTAAGWHTWGSRGYSELFHERLREVGRTRDGVVTTAVSGWQVGNLLAELDAVCLRYRPDIVLIGTGLNDTKGTTDGVHDFARRYTELVHRLRAETGALVVAQTPNDTLTTGPDHVVAHLAEYVEAIRGVAAETGAVLVDHYAVWQATEVNSVYHWLGHGCHPNAYGHRAMARTLLQACGLWDPLSRSGRLTIP</sequence>
<dbReference type="EMBL" id="FNTX01000002">
    <property type="protein sequence ID" value="SEE91665.1"/>
    <property type="molecule type" value="Genomic_DNA"/>
</dbReference>
<proteinExistence type="predicted"/>
<organism evidence="2 3">
    <name type="scientific">Ruania alba</name>
    <dbReference type="NCBI Taxonomy" id="648782"/>
    <lineage>
        <taxon>Bacteria</taxon>
        <taxon>Bacillati</taxon>
        <taxon>Actinomycetota</taxon>
        <taxon>Actinomycetes</taxon>
        <taxon>Micrococcales</taxon>
        <taxon>Ruaniaceae</taxon>
        <taxon>Ruania</taxon>
    </lineage>
</organism>
<dbReference type="Proteomes" id="UP000199220">
    <property type="component" value="Unassembled WGS sequence"/>
</dbReference>
<evidence type="ECO:0000313" key="2">
    <source>
        <dbReference type="EMBL" id="SEE91665.1"/>
    </source>
</evidence>
<dbReference type="PANTHER" id="PTHR30383">
    <property type="entry name" value="THIOESTERASE 1/PROTEASE 1/LYSOPHOSPHOLIPASE L1"/>
    <property type="match status" value="1"/>
</dbReference>
<name>A0A1H5MQK5_9MICO</name>
<dbReference type="Gene3D" id="3.40.50.1110">
    <property type="entry name" value="SGNH hydrolase"/>
    <property type="match status" value="1"/>
</dbReference>
<dbReference type="RefSeq" id="WP_089774336.1">
    <property type="nucleotide sequence ID" value="NZ_FNTX01000002.1"/>
</dbReference>
<dbReference type="AlphaFoldDB" id="A0A1H5MQK5"/>
<evidence type="ECO:0000313" key="3">
    <source>
        <dbReference type="Proteomes" id="UP000199220"/>
    </source>
</evidence>
<feature type="domain" description="SGNH hydrolase-type esterase" evidence="1">
    <location>
        <begin position="26"/>
        <end position="199"/>
    </location>
</feature>
<dbReference type="Pfam" id="PF13472">
    <property type="entry name" value="Lipase_GDSL_2"/>
    <property type="match status" value="1"/>
</dbReference>